<dbReference type="InterPro" id="IPR038086">
    <property type="entry name" value="DUF2789_sf"/>
</dbReference>
<dbReference type="OrthoDB" id="5828847at2"/>
<proteinExistence type="predicted"/>
<sequence>MDTTQATLPHLFEQLGLPSSEQAINQFIQSHPLNQATPLERAPFWTAAQSSFLSEERHRDAQWSEVIDTLDTLLHK</sequence>
<dbReference type="InterPro" id="IPR021250">
    <property type="entry name" value="DUF2789"/>
</dbReference>
<evidence type="ECO:0000313" key="2">
    <source>
        <dbReference type="Proteomes" id="UP000199527"/>
    </source>
</evidence>
<dbReference type="RefSeq" id="WP_090361725.1">
    <property type="nucleotide sequence ID" value="NZ_FNEM01000002.1"/>
</dbReference>
<dbReference type="AlphaFoldDB" id="A0A1G8LN77"/>
<name>A0A1G8LN77_9GAMM</name>
<organism evidence="1 2">
    <name type="scientific">Ferrimonas sediminum</name>
    <dbReference type="NCBI Taxonomy" id="718193"/>
    <lineage>
        <taxon>Bacteria</taxon>
        <taxon>Pseudomonadati</taxon>
        <taxon>Pseudomonadota</taxon>
        <taxon>Gammaproteobacteria</taxon>
        <taxon>Alteromonadales</taxon>
        <taxon>Ferrimonadaceae</taxon>
        <taxon>Ferrimonas</taxon>
    </lineage>
</organism>
<reference evidence="2" key="1">
    <citation type="submission" date="2016-10" db="EMBL/GenBank/DDBJ databases">
        <authorList>
            <person name="Varghese N."/>
            <person name="Submissions S."/>
        </authorList>
    </citation>
    <scope>NUCLEOTIDE SEQUENCE [LARGE SCALE GENOMIC DNA]</scope>
    <source>
        <strain evidence="2">DSM 23317</strain>
    </source>
</reference>
<dbReference type="Proteomes" id="UP000199527">
    <property type="component" value="Unassembled WGS sequence"/>
</dbReference>
<evidence type="ECO:0008006" key="3">
    <source>
        <dbReference type="Google" id="ProtNLM"/>
    </source>
</evidence>
<protein>
    <recommendedName>
        <fullName evidence="3">DUF2789 domain-containing protein</fullName>
    </recommendedName>
</protein>
<gene>
    <name evidence="1" type="ORF">SAMN04488540_102118</name>
</gene>
<dbReference type="EMBL" id="FNEM01000002">
    <property type="protein sequence ID" value="SDI57169.1"/>
    <property type="molecule type" value="Genomic_DNA"/>
</dbReference>
<accession>A0A1G8LN77</accession>
<evidence type="ECO:0000313" key="1">
    <source>
        <dbReference type="EMBL" id="SDI57169.1"/>
    </source>
</evidence>
<dbReference type="Gene3D" id="1.10.10.1130">
    <property type="entry name" value="Uncharacterised protein PF10982, DUF2789"/>
    <property type="match status" value="1"/>
</dbReference>
<dbReference type="Pfam" id="PF10982">
    <property type="entry name" value="DUF2789"/>
    <property type="match status" value="1"/>
</dbReference>
<keyword evidence="2" id="KW-1185">Reference proteome</keyword>